<dbReference type="SUPFAM" id="SSF69593">
    <property type="entry name" value="Glycerol-3-phosphate (1)-acyltransferase"/>
    <property type="match status" value="1"/>
</dbReference>
<organism evidence="4 5">
    <name type="scientific">Rhodococcoides corynebacterioides</name>
    <dbReference type="NCBI Taxonomy" id="53972"/>
    <lineage>
        <taxon>Bacteria</taxon>
        <taxon>Bacillati</taxon>
        <taxon>Actinomycetota</taxon>
        <taxon>Actinomycetes</taxon>
        <taxon>Mycobacteriales</taxon>
        <taxon>Nocardiaceae</taxon>
        <taxon>Rhodococcoides</taxon>
    </lineage>
</organism>
<keyword evidence="1 4" id="KW-0808">Transferase</keyword>
<dbReference type="Proteomes" id="UP000703038">
    <property type="component" value="Unassembled WGS sequence"/>
</dbReference>
<dbReference type="InterPro" id="IPR006385">
    <property type="entry name" value="HAD_hydro_SerB1"/>
</dbReference>
<dbReference type="GO" id="GO:0003841">
    <property type="term" value="F:1-acylglycerol-3-phosphate O-acyltransferase activity"/>
    <property type="evidence" value="ECO:0007669"/>
    <property type="project" value="UniProtKB-EC"/>
</dbReference>
<evidence type="ECO:0000256" key="2">
    <source>
        <dbReference type="ARBA" id="ARBA00023315"/>
    </source>
</evidence>
<dbReference type="EMBL" id="JAFBBK010000001">
    <property type="protein sequence ID" value="MBM7416516.1"/>
    <property type="molecule type" value="Genomic_DNA"/>
</dbReference>
<accession>A0ABS2KX69</accession>
<dbReference type="SMART" id="SM00563">
    <property type="entry name" value="PlsC"/>
    <property type="match status" value="1"/>
</dbReference>
<gene>
    <name evidence="4" type="ORF">JOE42_003249</name>
</gene>
<dbReference type="Gene3D" id="1.20.1440.100">
    <property type="entry name" value="SG protein - dephosphorylation function"/>
    <property type="match status" value="1"/>
</dbReference>
<evidence type="ECO:0000256" key="1">
    <source>
        <dbReference type="ARBA" id="ARBA00022679"/>
    </source>
</evidence>
<dbReference type="CDD" id="cd02612">
    <property type="entry name" value="HAD_PGPPase"/>
    <property type="match status" value="1"/>
</dbReference>
<dbReference type="SUPFAM" id="SSF56784">
    <property type="entry name" value="HAD-like"/>
    <property type="match status" value="1"/>
</dbReference>
<keyword evidence="5" id="KW-1185">Reference proteome</keyword>
<dbReference type="NCBIfam" id="TIGR01488">
    <property type="entry name" value="HAD-SF-IB"/>
    <property type="match status" value="1"/>
</dbReference>
<proteinExistence type="predicted"/>
<dbReference type="PANTHER" id="PTHR10434">
    <property type="entry name" value="1-ACYL-SN-GLYCEROL-3-PHOSPHATE ACYLTRANSFERASE"/>
    <property type="match status" value="1"/>
</dbReference>
<dbReference type="EC" id="2.3.1.51" evidence="4"/>
<dbReference type="NCBIfam" id="TIGR01490">
    <property type="entry name" value="HAD-SF-IB-hyp1"/>
    <property type="match status" value="1"/>
</dbReference>
<protein>
    <submittedName>
        <fullName evidence="4">Phosphoserine phosphatase/1-acylglycerol-3-phosphate O-acyltransferase</fullName>
        <ecNumber evidence="4">2.3.1.51</ecNumber>
        <ecNumber evidence="4">3.1.3.3</ecNumber>
    </submittedName>
</protein>
<sequence length="482" mass="52239">MTSTHPAHTFQDLLDDVAQAPEGPDVVAFFDFDGTVIDGYSATAVFKERLRRFDVDLFELWEISSAVVEMRVRGTTVDNLMDKAVHALAGKTHDELMEQAQRLFRSEIASQIFPQVRTLVAAHRRAGHRVVMSTSATPYQAQPVVEDLRFDDLICTHPEIGPDGVLTGLLDGRSLWGPRKAEGIEDWAKAEGVDTSLCFGYSNGIEDVPMLETVGRPVALNPNPELDRTARDRGWSRVQLRKPTRGADLTSTVRSVAALGSVLASAGLGATLGVLSGSRRVGANVTNAVAPEVALALTGITVNVVNEENAWSHRPAVFLFNHQSTMDMIVVARVLRRDITAVAKKELSRDPRFAPLGALFDVAYVDRSNNAAAREAMKPAIDKLHSGVSVAVAPEGTRMPTERLGRFKKGGFHLAMAAGVPVVPLILQGAGDVMWKSSFTAHSGTVTVTVGEPIPTTDWTAETLDEHIAEVRAVYERTLDHA</sequence>
<keyword evidence="2 4" id="KW-0012">Acyltransferase</keyword>
<dbReference type="Gene3D" id="3.40.50.1000">
    <property type="entry name" value="HAD superfamily/HAD-like"/>
    <property type="match status" value="1"/>
</dbReference>
<dbReference type="CDD" id="cd07989">
    <property type="entry name" value="LPLAT_AGPAT-like"/>
    <property type="match status" value="1"/>
</dbReference>
<dbReference type="InterPro" id="IPR036412">
    <property type="entry name" value="HAD-like_sf"/>
</dbReference>
<dbReference type="PANTHER" id="PTHR10434:SF66">
    <property type="entry name" value="PHOSPHOLIPID_GLYCEROL ACYLTRANSFERASE DOMAIN-CONTAINING PROTEIN"/>
    <property type="match status" value="1"/>
</dbReference>
<dbReference type="InterPro" id="IPR002123">
    <property type="entry name" value="Plipid/glycerol_acylTrfase"/>
</dbReference>
<dbReference type="RefSeq" id="WP_204869306.1">
    <property type="nucleotide sequence ID" value="NZ_JAFBBK010000001.1"/>
</dbReference>
<dbReference type="Pfam" id="PF01553">
    <property type="entry name" value="Acyltransferase"/>
    <property type="match status" value="1"/>
</dbReference>
<dbReference type="InterPro" id="IPR023214">
    <property type="entry name" value="HAD_sf"/>
</dbReference>
<dbReference type="Pfam" id="PF12710">
    <property type="entry name" value="HAD"/>
    <property type="match status" value="1"/>
</dbReference>
<dbReference type="GO" id="GO:0016787">
    <property type="term" value="F:hydrolase activity"/>
    <property type="evidence" value="ECO:0007669"/>
    <property type="project" value="UniProtKB-KW"/>
</dbReference>
<reference evidence="4 5" key="1">
    <citation type="submission" date="2021-01" db="EMBL/GenBank/DDBJ databases">
        <title>Genomics of switchgrass bacterial isolates.</title>
        <authorList>
            <person name="Shade A."/>
        </authorList>
    </citation>
    <scope>NUCLEOTIDE SEQUENCE [LARGE SCALE GENOMIC DNA]</scope>
    <source>
        <strain evidence="4 5">PvP111</strain>
    </source>
</reference>
<evidence type="ECO:0000313" key="4">
    <source>
        <dbReference type="EMBL" id="MBM7416516.1"/>
    </source>
</evidence>
<evidence type="ECO:0000259" key="3">
    <source>
        <dbReference type="SMART" id="SM00563"/>
    </source>
</evidence>
<comment type="caution">
    <text evidence="4">The sequence shown here is derived from an EMBL/GenBank/DDBJ whole genome shotgun (WGS) entry which is preliminary data.</text>
</comment>
<keyword evidence="4" id="KW-0378">Hydrolase</keyword>
<feature type="domain" description="Phospholipid/glycerol acyltransferase" evidence="3">
    <location>
        <begin position="316"/>
        <end position="430"/>
    </location>
</feature>
<evidence type="ECO:0000313" key="5">
    <source>
        <dbReference type="Proteomes" id="UP000703038"/>
    </source>
</evidence>
<dbReference type="EC" id="3.1.3.3" evidence="4"/>
<name>A0ABS2KX69_9NOCA</name>